<accession>A0ABU7CMU8</accession>
<name>A0ABU7CMU8_9TELE</name>
<protein>
    <submittedName>
        <fullName evidence="1">Uncharacterized protein</fullName>
    </submittedName>
</protein>
<feature type="non-terminal residue" evidence="1">
    <location>
        <position position="1"/>
    </location>
</feature>
<sequence>FIMLVKVRFGEMQKYVKVAETEDGYDFNTFLQEVVLQHDLSSASLESTMSDNSSLAVSGDSLLASTDSSDEHMLNGKWQKRW</sequence>
<gene>
    <name evidence="1" type="ORF">CHARACLAT_009774</name>
</gene>
<keyword evidence="2" id="KW-1185">Reference proteome</keyword>
<comment type="caution">
    <text evidence="1">The sequence shown here is derived from an EMBL/GenBank/DDBJ whole genome shotgun (WGS) entry which is preliminary data.</text>
</comment>
<dbReference type="EMBL" id="JAHUTJ010000603">
    <property type="protein sequence ID" value="MED6263944.1"/>
    <property type="molecule type" value="Genomic_DNA"/>
</dbReference>
<dbReference type="Proteomes" id="UP001352852">
    <property type="component" value="Unassembled WGS sequence"/>
</dbReference>
<organism evidence="1 2">
    <name type="scientific">Characodon lateralis</name>
    <dbReference type="NCBI Taxonomy" id="208331"/>
    <lineage>
        <taxon>Eukaryota</taxon>
        <taxon>Metazoa</taxon>
        <taxon>Chordata</taxon>
        <taxon>Craniata</taxon>
        <taxon>Vertebrata</taxon>
        <taxon>Euteleostomi</taxon>
        <taxon>Actinopterygii</taxon>
        <taxon>Neopterygii</taxon>
        <taxon>Teleostei</taxon>
        <taxon>Neoteleostei</taxon>
        <taxon>Acanthomorphata</taxon>
        <taxon>Ovalentaria</taxon>
        <taxon>Atherinomorphae</taxon>
        <taxon>Cyprinodontiformes</taxon>
        <taxon>Goodeidae</taxon>
        <taxon>Characodon</taxon>
    </lineage>
</organism>
<evidence type="ECO:0000313" key="2">
    <source>
        <dbReference type="Proteomes" id="UP001352852"/>
    </source>
</evidence>
<reference evidence="1 2" key="1">
    <citation type="submission" date="2021-06" db="EMBL/GenBank/DDBJ databases">
        <authorList>
            <person name="Palmer J.M."/>
        </authorList>
    </citation>
    <scope>NUCLEOTIDE SEQUENCE [LARGE SCALE GENOMIC DNA]</scope>
    <source>
        <strain evidence="1 2">CL_MEX2019</strain>
        <tissue evidence="1">Muscle</tissue>
    </source>
</reference>
<proteinExistence type="predicted"/>
<evidence type="ECO:0000313" key="1">
    <source>
        <dbReference type="EMBL" id="MED6263944.1"/>
    </source>
</evidence>